<gene>
    <name evidence="2" type="ORF">DVH24_042675</name>
</gene>
<protein>
    <submittedName>
        <fullName evidence="2">Uncharacterized protein</fullName>
    </submittedName>
</protein>
<dbReference type="EMBL" id="RDQH01000341">
    <property type="protein sequence ID" value="RXH75888.1"/>
    <property type="molecule type" value="Genomic_DNA"/>
</dbReference>
<comment type="caution">
    <text evidence="2">The sequence shown here is derived from an EMBL/GenBank/DDBJ whole genome shotgun (WGS) entry which is preliminary data.</text>
</comment>
<feature type="region of interest" description="Disordered" evidence="1">
    <location>
        <begin position="1"/>
        <end position="22"/>
    </location>
</feature>
<evidence type="ECO:0000313" key="3">
    <source>
        <dbReference type="Proteomes" id="UP000290289"/>
    </source>
</evidence>
<dbReference type="Proteomes" id="UP000290289">
    <property type="component" value="Chromosome 15"/>
</dbReference>
<organism evidence="2 3">
    <name type="scientific">Malus domestica</name>
    <name type="common">Apple</name>
    <name type="synonym">Pyrus malus</name>
    <dbReference type="NCBI Taxonomy" id="3750"/>
    <lineage>
        <taxon>Eukaryota</taxon>
        <taxon>Viridiplantae</taxon>
        <taxon>Streptophyta</taxon>
        <taxon>Embryophyta</taxon>
        <taxon>Tracheophyta</taxon>
        <taxon>Spermatophyta</taxon>
        <taxon>Magnoliopsida</taxon>
        <taxon>eudicotyledons</taxon>
        <taxon>Gunneridae</taxon>
        <taxon>Pentapetalae</taxon>
        <taxon>rosids</taxon>
        <taxon>fabids</taxon>
        <taxon>Rosales</taxon>
        <taxon>Rosaceae</taxon>
        <taxon>Amygdaloideae</taxon>
        <taxon>Maleae</taxon>
        <taxon>Malus</taxon>
    </lineage>
</organism>
<reference evidence="2 3" key="1">
    <citation type="submission" date="2018-10" db="EMBL/GenBank/DDBJ databases">
        <title>A high-quality apple genome assembly.</title>
        <authorList>
            <person name="Hu J."/>
        </authorList>
    </citation>
    <scope>NUCLEOTIDE SEQUENCE [LARGE SCALE GENOMIC DNA]</scope>
    <source>
        <strain evidence="3">cv. HFTH1</strain>
        <tissue evidence="2">Young leaf</tissue>
    </source>
</reference>
<evidence type="ECO:0000256" key="1">
    <source>
        <dbReference type="SAM" id="MobiDB-lite"/>
    </source>
</evidence>
<accession>A0A498HWA7</accession>
<proteinExistence type="predicted"/>
<name>A0A498HWA7_MALDO</name>
<evidence type="ECO:0000313" key="2">
    <source>
        <dbReference type="EMBL" id="RXH75888.1"/>
    </source>
</evidence>
<keyword evidence="3" id="KW-1185">Reference proteome</keyword>
<dbReference type="AlphaFoldDB" id="A0A498HWA7"/>
<sequence length="62" mass="6782">MPEYKSRNGDSRQEAPQVCASHTGIGRARAGLIISELNMTNKLAEDLTEEKLLPLARKSPST</sequence>
<feature type="compositionally biased region" description="Basic and acidic residues" evidence="1">
    <location>
        <begin position="1"/>
        <end position="13"/>
    </location>
</feature>